<reference evidence="1 2" key="1">
    <citation type="journal article" date="2014" name="Am. J. Bot.">
        <title>Genome assembly and annotation for red clover (Trifolium pratense; Fabaceae).</title>
        <authorList>
            <person name="Istvanek J."/>
            <person name="Jaros M."/>
            <person name="Krenek A."/>
            <person name="Repkova J."/>
        </authorList>
    </citation>
    <scope>NUCLEOTIDE SEQUENCE [LARGE SCALE GENOMIC DNA]</scope>
    <source>
        <strain evidence="2">cv. Tatra</strain>
        <tissue evidence="1">Young leaves</tissue>
    </source>
</reference>
<protein>
    <submittedName>
        <fullName evidence="1">Uncharacterized protein</fullName>
    </submittedName>
</protein>
<proteinExistence type="predicted"/>
<reference evidence="1 2" key="2">
    <citation type="journal article" date="2017" name="Front. Plant Sci.">
        <title>Gene Classification and Mining of Molecular Markers Useful in Red Clover (Trifolium pratense) Breeding.</title>
        <authorList>
            <person name="Istvanek J."/>
            <person name="Dluhosova J."/>
            <person name="Dluhos P."/>
            <person name="Patkova L."/>
            <person name="Nedelnik J."/>
            <person name="Repkova J."/>
        </authorList>
    </citation>
    <scope>NUCLEOTIDE SEQUENCE [LARGE SCALE GENOMIC DNA]</scope>
    <source>
        <strain evidence="2">cv. Tatra</strain>
        <tissue evidence="1">Young leaves</tissue>
    </source>
</reference>
<evidence type="ECO:0000313" key="1">
    <source>
        <dbReference type="EMBL" id="PNX62155.1"/>
    </source>
</evidence>
<feature type="non-terminal residue" evidence="1">
    <location>
        <position position="71"/>
    </location>
</feature>
<comment type="caution">
    <text evidence="1">The sequence shown here is derived from an EMBL/GenBank/DDBJ whole genome shotgun (WGS) entry which is preliminary data.</text>
</comment>
<accession>A0A2K3K783</accession>
<evidence type="ECO:0000313" key="2">
    <source>
        <dbReference type="Proteomes" id="UP000236291"/>
    </source>
</evidence>
<dbReference type="AlphaFoldDB" id="A0A2K3K783"/>
<organism evidence="1 2">
    <name type="scientific">Trifolium pratense</name>
    <name type="common">Red clover</name>
    <dbReference type="NCBI Taxonomy" id="57577"/>
    <lineage>
        <taxon>Eukaryota</taxon>
        <taxon>Viridiplantae</taxon>
        <taxon>Streptophyta</taxon>
        <taxon>Embryophyta</taxon>
        <taxon>Tracheophyta</taxon>
        <taxon>Spermatophyta</taxon>
        <taxon>Magnoliopsida</taxon>
        <taxon>eudicotyledons</taxon>
        <taxon>Gunneridae</taxon>
        <taxon>Pentapetalae</taxon>
        <taxon>rosids</taxon>
        <taxon>fabids</taxon>
        <taxon>Fabales</taxon>
        <taxon>Fabaceae</taxon>
        <taxon>Papilionoideae</taxon>
        <taxon>50 kb inversion clade</taxon>
        <taxon>NPAAA clade</taxon>
        <taxon>Hologalegina</taxon>
        <taxon>IRL clade</taxon>
        <taxon>Trifolieae</taxon>
        <taxon>Trifolium</taxon>
    </lineage>
</organism>
<name>A0A2K3K783_TRIPR</name>
<gene>
    <name evidence="1" type="ORF">L195_g061016</name>
</gene>
<dbReference type="EMBL" id="ASHM01146011">
    <property type="protein sequence ID" value="PNX62155.1"/>
    <property type="molecule type" value="Genomic_DNA"/>
</dbReference>
<dbReference type="Proteomes" id="UP000236291">
    <property type="component" value="Unassembled WGS sequence"/>
</dbReference>
<sequence length="71" mass="8178">MGELMLRTDDQQVTFNVFDKMKCDDGDPQCFKIQADMQQKRGLSKIGQNRALLRRGRSAITRGVILQHRGR</sequence>